<accession>A0A1M6U8W9</accession>
<dbReference type="AlphaFoldDB" id="A0A1M6U8W9"/>
<organism evidence="1 2">
    <name type="scientific">Bradyrhizobium lablabi</name>
    <dbReference type="NCBI Taxonomy" id="722472"/>
    <lineage>
        <taxon>Bacteria</taxon>
        <taxon>Pseudomonadati</taxon>
        <taxon>Pseudomonadota</taxon>
        <taxon>Alphaproteobacteria</taxon>
        <taxon>Hyphomicrobiales</taxon>
        <taxon>Nitrobacteraceae</taxon>
        <taxon>Bradyrhizobium</taxon>
    </lineage>
</organism>
<evidence type="ECO:0000313" key="2">
    <source>
        <dbReference type="Proteomes" id="UP000183208"/>
    </source>
</evidence>
<gene>
    <name evidence="1" type="ORF">SAMN05444171_1368</name>
</gene>
<evidence type="ECO:0000313" key="1">
    <source>
        <dbReference type="EMBL" id="SEC42246.1"/>
    </source>
</evidence>
<reference evidence="1 2" key="1">
    <citation type="submission" date="2016-10" db="EMBL/GenBank/DDBJ databases">
        <authorList>
            <person name="de Groot N.N."/>
        </authorList>
    </citation>
    <scope>NUCLEOTIDE SEQUENCE [LARGE SCALE GENOMIC DNA]</scope>
    <source>
        <strain evidence="1 2">GAS522</strain>
    </source>
</reference>
<proteinExistence type="predicted"/>
<dbReference type="Proteomes" id="UP000183208">
    <property type="component" value="Unassembled WGS sequence"/>
</dbReference>
<sequence length="51" mass="5536">MMLARIEPGPAGSDLRTFECPKCEHVHKVLAQDPFLSANTGWSQSGLSPPK</sequence>
<name>A0A1M6U8W9_9BRAD</name>
<dbReference type="EMBL" id="FNTI01000001">
    <property type="protein sequence ID" value="SEC42246.1"/>
    <property type="molecule type" value="Genomic_DNA"/>
</dbReference>
<protein>
    <submittedName>
        <fullName evidence="1">Uncharacterized protein</fullName>
    </submittedName>
</protein>